<gene>
    <name evidence="2" type="ORF">L2740_20120</name>
</gene>
<dbReference type="AlphaFoldDB" id="A0A9X1ZJA0"/>
<dbReference type="RefSeq" id="WP_248951808.1">
    <property type="nucleotide sequence ID" value="NZ_JAKILB010000019.1"/>
</dbReference>
<dbReference type="Proteomes" id="UP001139293">
    <property type="component" value="Unassembled WGS sequence"/>
</dbReference>
<proteinExistence type="predicted"/>
<keyword evidence="1" id="KW-0732">Signal</keyword>
<dbReference type="InterPro" id="IPR045748">
    <property type="entry name" value="DcaP"/>
</dbReference>
<evidence type="ECO:0000256" key="1">
    <source>
        <dbReference type="SAM" id="SignalP"/>
    </source>
</evidence>
<dbReference type="Pfam" id="PF19577">
    <property type="entry name" value="DcaP"/>
    <property type="match status" value="1"/>
</dbReference>
<organism evidence="2 3">
    <name type="scientific">Shewanella pneumatophori</name>
    <dbReference type="NCBI Taxonomy" id="314092"/>
    <lineage>
        <taxon>Bacteria</taxon>
        <taxon>Pseudomonadati</taxon>
        <taxon>Pseudomonadota</taxon>
        <taxon>Gammaproteobacteria</taxon>
        <taxon>Alteromonadales</taxon>
        <taxon>Shewanellaceae</taxon>
        <taxon>Shewanella</taxon>
    </lineage>
</organism>
<sequence length="386" mass="42364">MKQAKLTLIGAATITAMSFGAQADTDFQFGGYVKADVMFSDYSNGAPDSGSLSRQFYVPGTIYGDASNGKQVVDFQARESRFNFKTSTDLNGHKLSGFIELDFMTHTDGNERVSNSYSPRIRQAFVSFDNWAAGQMWTTFQNPGALPENLDFVGAADGTPFVRQTMVRYTNGGFQFSAENPETTLNSYRDPAGARVTSGSGMIPDFVARYNMKTESGMAFTFAGIARQLNIEMDKNTPNPIDATEFGYGVSFTGVIPVGQDDIKMSATYGEGLGRYMALNYVNAGVLDGNGDIETIGSYGGYISYRHWWNDKWRTSITGSGFKADNNIDLSGNNVNKDSYSGYINLLYSPVKPLTVGVEYMYAKNTKENGVDGELNRVIFSMKYVL</sequence>
<accession>A0A9X1ZJA0</accession>
<protein>
    <submittedName>
        <fullName evidence="2">DcaP family trimeric outer membrane transporter</fullName>
    </submittedName>
</protein>
<evidence type="ECO:0000313" key="3">
    <source>
        <dbReference type="Proteomes" id="UP001139293"/>
    </source>
</evidence>
<reference evidence="2" key="1">
    <citation type="submission" date="2022-01" db="EMBL/GenBank/DDBJ databases">
        <title>Whole genome-based taxonomy of the Shewanellaceae.</title>
        <authorList>
            <person name="Martin-Rodriguez A.J."/>
        </authorList>
    </citation>
    <scope>NUCLEOTIDE SEQUENCE</scope>
    <source>
        <strain evidence="2">KCTC 23973</strain>
    </source>
</reference>
<dbReference type="SUPFAM" id="SSF56935">
    <property type="entry name" value="Porins"/>
    <property type="match status" value="1"/>
</dbReference>
<feature type="chain" id="PRO_5040762327" evidence="1">
    <location>
        <begin position="24"/>
        <end position="386"/>
    </location>
</feature>
<dbReference type="EMBL" id="JAKILB010000019">
    <property type="protein sequence ID" value="MCL1140850.1"/>
    <property type="molecule type" value="Genomic_DNA"/>
</dbReference>
<evidence type="ECO:0000313" key="2">
    <source>
        <dbReference type="EMBL" id="MCL1140850.1"/>
    </source>
</evidence>
<feature type="signal peptide" evidence="1">
    <location>
        <begin position="1"/>
        <end position="23"/>
    </location>
</feature>
<comment type="caution">
    <text evidence="2">The sequence shown here is derived from an EMBL/GenBank/DDBJ whole genome shotgun (WGS) entry which is preliminary data.</text>
</comment>
<name>A0A9X1ZJA0_9GAMM</name>
<keyword evidence="3" id="KW-1185">Reference proteome</keyword>